<reference evidence="2 3" key="1">
    <citation type="submission" date="2024-10" db="EMBL/GenBank/DDBJ databases">
        <authorList>
            <person name="Kim D."/>
        </authorList>
    </citation>
    <scope>NUCLEOTIDE SEQUENCE [LARGE SCALE GENOMIC DNA]</scope>
    <source>
        <strain evidence="2">Taebaek</strain>
    </source>
</reference>
<dbReference type="SUPFAM" id="SSF51445">
    <property type="entry name" value="(Trans)glycosidases"/>
    <property type="match status" value="1"/>
</dbReference>
<dbReference type="InterPro" id="IPR017853">
    <property type="entry name" value="GH"/>
</dbReference>
<comment type="caution">
    <text evidence="2">The sequence shown here is derived from an EMBL/GenBank/DDBJ whole genome shotgun (WGS) entry which is preliminary data.</text>
</comment>
<evidence type="ECO:0000313" key="2">
    <source>
        <dbReference type="EMBL" id="KAL3100556.1"/>
    </source>
</evidence>
<evidence type="ECO:0008006" key="4">
    <source>
        <dbReference type="Google" id="ProtNLM"/>
    </source>
</evidence>
<dbReference type="AlphaFoldDB" id="A0ABD2KCF8"/>
<evidence type="ECO:0000256" key="1">
    <source>
        <dbReference type="SAM" id="Phobius"/>
    </source>
</evidence>
<dbReference type="InterPro" id="IPR025705">
    <property type="entry name" value="Beta_hexosaminidase_sua/sub"/>
</dbReference>
<feature type="transmembrane region" description="Helical" evidence="1">
    <location>
        <begin position="28"/>
        <end position="45"/>
    </location>
</feature>
<keyword evidence="3" id="KW-1185">Reference proteome</keyword>
<dbReference type="PANTHER" id="PTHR22600">
    <property type="entry name" value="BETA-HEXOSAMINIDASE"/>
    <property type="match status" value="1"/>
</dbReference>
<protein>
    <recommendedName>
        <fullName evidence="4">Beta-N-acetylhexosaminidase</fullName>
    </recommendedName>
</protein>
<keyword evidence="1" id="KW-0812">Transmembrane</keyword>
<keyword evidence="1" id="KW-1133">Transmembrane helix</keyword>
<dbReference type="EMBL" id="JBICCN010000028">
    <property type="protein sequence ID" value="KAL3100556.1"/>
    <property type="molecule type" value="Genomic_DNA"/>
</dbReference>
<evidence type="ECO:0000313" key="3">
    <source>
        <dbReference type="Proteomes" id="UP001620645"/>
    </source>
</evidence>
<name>A0ABD2KCF8_HETSC</name>
<proteinExistence type="predicted"/>
<accession>A0ABD2KCF8</accession>
<organism evidence="2 3">
    <name type="scientific">Heterodera schachtii</name>
    <name type="common">Sugarbeet cyst nematode worm</name>
    <name type="synonym">Tylenchus schachtii</name>
    <dbReference type="NCBI Taxonomy" id="97005"/>
    <lineage>
        <taxon>Eukaryota</taxon>
        <taxon>Metazoa</taxon>
        <taxon>Ecdysozoa</taxon>
        <taxon>Nematoda</taxon>
        <taxon>Chromadorea</taxon>
        <taxon>Rhabditida</taxon>
        <taxon>Tylenchina</taxon>
        <taxon>Tylenchomorpha</taxon>
        <taxon>Tylenchoidea</taxon>
        <taxon>Heteroderidae</taxon>
        <taxon>Heteroderinae</taxon>
        <taxon>Heterodera</taxon>
    </lineage>
</organism>
<sequence>MVFSCSHFPDMLQRDELALKTGLDEDRILVLWSFVIAPLFCWWLAGADLANNSLATIGSFEFARPRASAVAERLWSPPELTRLADAAWPRLQEHRCRMVARGYRAEPVNGPDFCQTEFDEQLLK</sequence>
<gene>
    <name evidence="2" type="ORF">niasHS_001122</name>
</gene>
<dbReference type="Proteomes" id="UP001620645">
    <property type="component" value="Unassembled WGS sequence"/>
</dbReference>
<dbReference type="PANTHER" id="PTHR22600:SF21">
    <property type="entry name" value="BETA-HEXOSAMINIDASE A"/>
    <property type="match status" value="1"/>
</dbReference>
<keyword evidence="1" id="KW-0472">Membrane</keyword>
<dbReference type="Gene3D" id="3.20.20.80">
    <property type="entry name" value="Glycosidases"/>
    <property type="match status" value="1"/>
</dbReference>